<evidence type="ECO:0000313" key="3">
    <source>
        <dbReference type="EMBL" id="NYE94763.1"/>
    </source>
</evidence>
<feature type="transmembrane region" description="Helical" evidence="1">
    <location>
        <begin position="62"/>
        <end position="92"/>
    </location>
</feature>
<sequence>MSQLGERPIDSVPVVSVNSVAENSSDFLAVRLPAAQQIVLQPGPLKRFFAFPNPVNEYAARFTAGLVVILALLTLLTGWGWGLVVIAAGFVLRVLFGPRISPFALLSVKLLAPRLGAPKLVPGPPKRFAQGIGAVLSLAAVAFYFSGNPTVAWGLLLLLIIAAALESFLGFCLGCTIFGFLQRFGIIPDSICEACNNVSRRTSQA</sequence>
<dbReference type="AlphaFoldDB" id="A0A7Y9LSH1"/>
<protein>
    <recommendedName>
        <fullName evidence="2">DUF4395 domain-containing protein</fullName>
    </recommendedName>
</protein>
<accession>A0A7Y9LSH1</accession>
<feature type="transmembrane region" description="Helical" evidence="1">
    <location>
        <begin position="128"/>
        <end position="145"/>
    </location>
</feature>
<dbReference type="Pfam" id="PF14340">
    <property type="entry name" value="DUF4395"/>
    <property type="match status" value="1"/>
</dbReference>
<keyword evidence="4" id="KW-1185">Reference proteome</keyword>
<keyword evidence="1" id="KW-0812">Transmembrane</keyword>
<name>A0A7Y9LSH1_9MICC</name>
<comment type="caution">
    <text evidence="3">The sequence shown here is derived from an EMBL/GenBank/DDBJ whole genome shotgun (WGS) entry which is preliminary data.</text>
</comment>
<feature type="transmembrane region" description="Helical" evidence="1">
    <location>
        <begin position="151"/>
        <end position="181"/>
    </location>
</feature>
<dbReference type="Proteomes" id="UP000521748">
    <property type="component" value="Unassembled WGS sequence"/>
</dbReference>
<evidence type="ECO:0000256" key="1">
    <source>
        <dbReference type="SAM" id="Phobius"/>
    </source>
</evidence>
<gene>
    <name evidence="3" type="ORF">FHU41_000984</name>
</gene>
<proteinExistence type="predicted"/>
<organism evidence="3 4">
    <name type="scientific">Psychromicrobium silvestre</name>
    <dbReference type="NCBI Taxonomy" id="1645614"/>
    <lineage>
        <taxon>Bacteria</taxon>
        <taxon>Bacillati</taxon>
        <taxon>Actinomycetota</taxon>
        <taxon>Actinomycetes</taxon>
        <taxon>Micrococcales</taxon>
        <taxon>Micrococcaceae</taxon>
        <taxon>Psychromicrobium</taxon>
    </lineage>
</organism>
<feature type="domain" description="DUF4395" evidence="2">
    <location>
        <begin position="55"/>
        <end position="183"/>
    </location>
</feature>
<keyword evidence="1" id="KW-1133">Transmembrane helix</keyword>
<dbReference type="InterPro" id="IPR025508">
    <property type="entry name" value="DUF4395"/>
</dbReference>
<evidence type="ECO:0000259" key="2">
    <source>
        <dbReference type="Pfam" id="PF14340"/>
    </source>
</evidence>
<reference evidence="3 4" key="1">
    <citation type="submission" date="2020-07" db="EMBL/GenBank/DDBJ databases">
        <title>Sequencing the genomes of 1000 actinobacteria strains.</title>
        <authorList>
            <person name="Klenk H.-P."/>
        </authorList>
    </citation>
    <scope>NUCLEOTIDE SEQUENCE [LARGE SCALE GENOMIC DNA]</scope>
    <source>
        <strain evidence="3 4">DSM 102047</strain>
    </source>
</reference>
<evidence type="ECO:0000313" key="4">
    <source>
        <dbReference type="Proteomes" id="UP000521748"/>
    </source>
</evidence>
<keyword evidence="1" id="KW-0472">Membrane</keyword>
<dbReference type="EMBL" id="JACBYQ010000001">
    <property type="protein sequence ID" value="NYE94763.1"/>
    <property type="molecule type" value="Genomic_DNA"/>
</dbReference>